<organism evidence="6 7">
    <name type="scientific">Peromyscus maniculatus bairdii</name>
    <name type="common">Prairie deer mouse</name>
    <dbReference type="NCBI Taxonomy" id="230844"/>
    <lineage>
        <taxon>Eukaryota</taxon>
        <taxon>Metazoa</taxon>
        <taxon>Chordata</taxon>
        <taxon>Craniata</taxon>
        <taxon>Vertebrata</taxon>
        <taxon>Euteleostomi</taxon>
        <taxon>Mammalia</taxon>
        <taxon>Eutheria</taxon>
        <taxon>Euarchontoglires</taxon>
        <taxon>Glires</taxon>
        <taxon>Rodentia</taxon>
        <taxon>Myomorpha</taxon>
        <taxon>Muroidea</taxon>
        <taxon>Cricetidae</taxon>
        <taxon>Neotominae</taxon>
        <taxon>Peromyscus</taxon>
    </lineage>
</organism>
<dbReference type="InterPro" id="IPR001236">
    <property type="entry name" value="Lactate/malate_DH_N"/>
</dbReference>
<dbReference type="Gene3D" id="3.40.50.720">
    <property type="entry name" value="NAD(P)-binding Rossmann-like Domain"/>
    <property type="match status" value="1"/>
</dbReference>
<evidence type="ECO:0000313" key="7">
    <source>
        <dbReference type="Proteomes" id="UP000694547"/>
    </source>
</evidence>
<proteinExistence type="predicted"/>
<evidence type="ECO:0000256" key="1">
    <source>
        <dbReference type="ARBA" id="ARBA00004496"/>
    </source>
</evidence>
<keyword evidence="3" id="KW-0963">Cytoplasm</keyword>
<dbReference type="AlphaFoldDB" id="A0A8C8TKT9"/>
<reference evidence="6" key="3">
    <citation type="submission" date="2025-09" db="UniProtKB">
        <authorList>
            <consortium name="Ensembl"/>
        </authorList>
    </citation>
    <scope>IDENTIFICATION</scope>
</reference>
<evidence type="ECO:0000256" key="4">
    <source>
        <dbReference type="ARBA" id="ARBA00043238"/>
    </source>
</evidence>
<feature type="domain" description="Lactate/malate dehydrogenase N-terminal" evidence="5">
    <location>
        <begin position="22"/>
        <end position="80"/>
    </location>
</feature>
<dbReference type="GeneTree" id="ENSGT00940000153201"/>
<dbReference type="GO" id="GO:0005737">
    <property type="term" value="C:cytoplasm"/>
    <property type="evidence" value="ECO:0007669"/>
    <property type="project" value="UniProtKB-SubCell"/>
</dbReference>
<reference evidence="6 7" key="1">
    <citation type="submission" date="2018-10" db="EMBL/GenBank/DDBJ databases">
        <title>Improved assembly of the deer mouse Peromyscus maniculatus genome.</title>
        <authorList>
            <person name="Lassance J.-M."/>
            <person name="Hoekstra H.E."/>
        </authorList>
    </citation>
    <scope>NUCLEOTIDE SEQUENCE [LARGE SCALE GENOMIC DNA]</scope>
</reference>
<dbReference type="InterPro" id="IPR036291">
    <property type="entry name" value="NAD(P)-bd_dom_sf"/>
</dbReference>
<evidence type="ECO:0000256" key="2">
    <source>
        <dbReference type="ARBA" id="ARBA00017655"/>
    </source>
</evidence>
<dbReference type="Proteomes" id="UP000694547">
    <property type="component" value="Chromosome 20"/>
</dbReference>
<dbReference type="InterPro" id="IPR001557">
    <property type="entry name" value="L-lactate/malate_DH"/>
</dbReference>
<protein>
    <recommendedName>
        <fullName evidence="2">L-lactate dehydrogenase A chain</fullName>
    </recommendedName>
    <alternativeName>
        <fullName evidence="4">LDH muscle subunit</fullName>
    </alternativeName>
</protein>
<dbReference type="Pfam" id="PF00056">
    <property type="entry name" value="Ldh_1_N"/>
    <property type="match status" value="1"/>
</dbReference>
<sequence>MATLKDQLVVILLKEEQALQNKIPAVGVGTVGMACAISISMKDLAGEFALVDVKQDKLKGEMKDLQHGSLFLRTTKMVSGKGCRPRFGLQYPFRSWVWPFVLLIPALGVTDRRTVGALTCSVQLVRCRETS</sequence>
<keyword evidence="7" id="KW-1185">Reference proteome</keyword>
<name>A0A8C8TKT9_PERMB</name>
<dbReference type="PANTHER" id="PTHR43128">
    <property type="entry name" value="L-2-HYDROXYCARBOXYLATE DEHYDROGENASE (NAD(P)(+))"/>
    <property type="match status" value="1"/>
</dbReference>
<comment type="subcellular location">
    <subcellularLocation>
        <location evidence="1">Cytoplasm</location>
    </subcellularLocation>
</comment>
<evidence type="ECO:0000313" key="6">
    <source>
        <dbReference type="Ensembl" id="ENSPEMP00000012661.2"/>
    </source>
</evidence>
<dbReference type="PROSITE" id="PS51257">
    <property type="entry name" value="PROKAR_LIPOPROTEIN"/>
    <property type="match status" value="1"/>
</dbReference>
<dbReference type="GO" id="GO:0004459">
    <property type="term" value="F:L-lactate dehydrogenase (NAD+) activity"/>
    <property type="evidence" value="ECO:0007669"/>
    <property type="project" value="TreeGrafter"/>
</dbReference>
<dbReference type="PRINTS" id="PR00086">
    <property type="entry name" value="LLDHDRGNASE"/>
</dbReference>
<evidence type="ECO:0000256" key="3">
    <source>
        <dbReference type="ARBA" id="ARBA00022490"/>
    </source>
</evidence>
<dbReference type="Ensembl" id="ENSPEMT00000016873.2">
    <property type="protein sequence ID" value="ENSPEMP00000012661.2"/>
    <property type="gene ID" value="ENSPEMG00000026775.1"/>
</dbReference>
<dbReference type="GO" id="GO:0006089">
    <property type="term" value="P:lactate metabolic process"/>
    <property type="evidence" value="ECO:0007669"/>
    <property type="project" value="TreeGrafter"/>
</dbReference>
<dbReference type="SUPFAM" id="SSF51735">
    <property type="entry name" value="NAD(P)-binding Rossmann-fold domains"/>
    <property type="match status" value="1"/>
</dbReference>
<evidence type="ECO:0000259" key="5">
    <source>
        <dbReference type="Pfam" id="PF00056"/>
    </source>
</evidence>
<reference evidence="6" key="2">
    <citation type="submission" date="2025-08" db="UniProtKB">
        <authorList>
            <consortium name="Ensembl"/>
        </authorList>
    </citation>
    <scope>IDENTIFICATION</scope>
</reference>
<accession>A0A8C8TKT9</accession>
<dbReference type="PANTHER" id="PTHR43128:SF10">
    <property type="entry name" value="L-LACTATE DEHYDROGENASE A CHAIN"/>
    <property type="match status" value="1"/>
</dbReference>